<organism evidence="3 4">
    <name type="scientific">Sordaria macrospora (strain ATCC MYA-333 / DSM 997 / K(L3346) / K-hell)</name>
    <dbReference type="NCBI Taxonomy" id="771870"/>
    <lineage>
        <taxon>Eukaryota</taxon>
        <taxon>Fungi</taxon>
        <taxon>Dikarya</taxon>
        <taxon>Ascomycota</taxon>
        <taxon>Pezizomycotina</taxon>
        <taxon>Sordariomycetes</taxon>
        <taxon>Sordariomycetidae</taxon>
        <taxon>Sordariales</taxon>
        <taxon>Sordariaceae</taxon>
        <taxon>Sordaria</taxon>
    </lineage>
</organism>
<feature type="region of interest" description="Disordered" evidence="2">
    <location>
        <begin position="203"/>
        <end position="357"/>
    </location>
</feature>
<dbReference type="eggNOG" id="ENOG502RS8P">
    <property type="taxonomic scope" value="Eukaryota"/>
</dbReference>
<proteinExistence type="predicted"/>
<dbReference type="OrthoDB" id="4587526at2759"/>
<evidence type="ECO:0000313" key="3">
    <source>
        <dbReference type="EMBL" id="CCC13826.1"/>
    </source>
</evidence>
<comment type="caution">
    <text evidence="3">The sequence shown here is derived from an EMBL/GenBank/DDBJ whole genome shotgun (WGS) entry which is preliminary data.</text>
</comment>
<feature type="coiled-coil region" evidence="1">
    <location>
        <begin position="646"/>
        <end position="673"/>
    </location>
</feature>
<evidence type="ECO:0000256" key="1">
    <source>
        <dbReference type="SAM" id="Coils"/>
    </source>
</evidence>
<feature type="compositionally biased region" description="Basic and acidic residues" evidence="2">
    <location>
        <begin position="375"/>
        <end position="429"/>
    </location>
</feature>
<dbReference type="InParanoid" id="F7W8P0"/>
<feature type="compositionally biased region" description="Basic and acidic residues" evidence="2">
    <location>
        <begin position="297"/>
        <end position="310"/>
    </location>
</feature>
<protein>
    <submittedName>
        <fullName evidence="3">WGS project CABT00000000 data, contig 2.46</fullName>
    </submittedName>
</protein>
<evidence type="ECO:0000313" key="4">
    <source>
        <dbReference type="Proteomes" id="UP000001881"/>
    </source>
</evidence>
<reference evidence="3 4" key="1">
    <citation type="journal article" date="2010" name="PLoS Genet.">
        <title>De novo assembly of a 40 Mb eukaryotic genome from short sequence reads: Sordaria macrospora, a model organism for fungal morphogenesis.</title>
        <authorList>
            <person name="Nowrousian M."/>
            <person name="Stajich J."/>
            <person name="Chu M."/>
            <person name="Engh I."/>
            <person name="Espagne E."/>
            <person name="Halliday K."/>
            <person name="Kamerewerd J."/>
            <person name="Kempken F."/>
            <person name="Knab B."/>
            <person name="Kuo H.C."/>
            <person name="Osiewacz H.D."/>
            <person name="Poeggeler S."/>
            <person name="Read N."/>
            <person name="Seiler S."/>
            <person name="Smith K."/>
            <person name="Zickler D."/>
            <person name="Kueck U."/>
            <person name="Freitag M."/>
        </authorList>
    </citation>
    <scope>NUCLEOTIDE SEQUENCE [LARGE SCALE GENOMIC DNA]</scope>
    <source>
        <strain evidence="4">ATCC MYA-333 / DSM 997 / K(L3346) / K-hell</strain>
        <tissue evidence="3">Mycelium</tissue>
    </source>
</reference>
<dbReference type="Proteomes" id="UP000001881">
    <property type="component" value="Unassembled WGS sequence"/>
</dbReference>
<feature type="coiled-coil region" evidence="1">
    <location>
        <begin position="700"/>
        <end position="758"/>
    </location>
</feature>
<gene>
    <name evidence="3" type="ORF">SMAC_07462</name>
</gene>
<dbReference type="InterPro" id="IPR053032">
    <property type="entry name" value="BAH_domain-containing"/>
</dbReference>
<feature type="region of interest" description="Disordered" evidence="2">
    <location>
        <begin position="375"/>
        <end position="459"/>
    </location>
</feature>
<dbReference type="HOGENOM" id="CLU_354945_0_0_1"/>
<name>F7W8P0_SORMK</name>
<dbReference type="AlphaFoldDB" id="F7W8P0"/>
<keyword evidence="1" id="KW-0175">Coiled coil</keyword>
<evidence type="ECO:0000256" key="2">
    <source>
        <dbReference type="SAM" id="MobiDB-lite"/>
    </source>
</evidence>
<sequence>MVAAPFSRHMCLFGFDHDTQARLVFDNIWAASFLTRSYTDEKHEYVKRFDADQHAKQELKYGNNVYVLFKALLYCGKYWGQDSFWSAIGRGFSAKAVYVEELTYMLMEARKIQRTRRQIRPHDSDVTRAVDDWMAFLDAHGPELEMALRSRTVRAVTDPRLTGDADSFFASMRGTLVNCNNIPLSLIGRPPCPRILAATRTPYRPIPPIHHGHDLPPRPASPPVKNEPRPAGTGWEYLLEPNRNAAREPLRKRSGSPFSRDSDDNPPYKRHHGSSEWESEQQSPPRWNYPEPRVGSRQRDERPDHDEFDQRSPPLVPRSGDFWPPRGPHVPQSRVDFERQQSLDEQRQKEEQLRRLEQQNQELQKKVQEFEAQRRLEQQREQERLEQQRLDKELDEMQKARSQQHKEKMAGEKKRPDAQKKPEQQRPEEQTMLDAKKKKTDIHGPRPSHHPSVLSSDEEVAGLKDKISTLEKKLADTEGQLKAAAVIRPLERSMSKFQSDLSTLHGDMNTLFDSFQSMVDLMTHMQEDVICIKETAQGNQQQHGGIEELSLSVENVKENVALVLCELSDIRLQHQQLEKKVVAAPFRAAPSRDSEALMTALTTISQKVDSLNNEMADLRKEGQVQRDIAPPTAANPSDLKDLMGIVRTTYDNVDMLKNDVRDLKEQRARTNDTSAASGNISGSVDAELIKALFGEQKALIQSQNQRLDRMAKEISSLQTQVYASGRTQPQPKNLKQAMAAAEKDLQHHLITMQSYRNKMADQRNPPSTVLTMADMCQTLEACIQYSKAGQK</sequence>
<dbReference type="VEuPathDB" id="FungiDB:SMAC_07462"/>
<feature type="compositionally biased region" description="Basic and acidic residues" evidence="2">
    <location>
        <begin position="335"/>
        <end position="357"/>
    </location>
</feature>
<dbReference type="PANTHER" id="PTHR46576:SF1">
    <property type="entry name" value="BROMO ADJACENT HOMOLOGY DOMAIN-CONTAINING 1 PROTEIN"/>
    <property type="match status" value="1"/>
</dbReference>
<dbReference type="EMBL" id="CABT02000046">
    <property type="protein sequence ID" value="CCC13826.1"/>
    <property type="molecule type" value="Genomic_DNA"/>
</dbReference>
<accession>F7W8P0</accession>
<dbReference type="PANTHER" id="PTHR46576">
    <property type="entry name" value="BROMO ADJACENT HOMOLOGY DOMAIN-CONTAINING 1 PROTEIN"/>
    <property type="match status" value="1"/>
</dbReference>
<keyword evidence="4" id="KW-1185">Reference proteome</keyword>